<gene>
    <name evidence="2" type="ORF">ACFQGO_35885</name>
</gene>
<dbReference type="InterPro" id="IPR009003">
    <property type="entry name" value="Peptidase_S1_PA"/>
</dbReference>
<dbReference type="Proteomes" id="UP001596112">
    <property type="component" value="Unassembled WGS sequence"/>
</dbReference>
<feature type="compositionally biased region" description="Low complexity" evidence="1">
    <location>
        <begin position="528"/>
        <end position="538"/>
    </location>
</feature>
<evidence type="ECO:0000313" key="3">
    <source>
        <dbReference type="Proteomes" id="UP001596112"/>
    </source>
</evidence>
<protein>
    <submittedName>
        <fullName evidence="2">Trypsin-like peptidase domain-containing protein</fullName>
    </submittedName>
</protein>
<feature type="region of interest" description="Disordered" evidence="1">
    <location>
        <begin position="514"/>
        <end position="545"/>
    </location>
</feature>
<comment type="caution">
    <text evidence="2">The sequence shown here is derived from an EMBL/GenBank/DDBJ whole genome shotgun (WGS) entry which is preliminary data.</text>
</comment>
<sequence length="1271" mass="133374">MTVRGRRATGDGRAARDEVLVRVADPAGRARGTGFVADHHGTVVTSHEAVDGLARIVLHTAGDRTCVVTSNAVTPLPALDLALIRVEGLRVDPLPFALRHGTEVGAYVRIAAGGWREARVLGTADVTYTAPDGRHLLPDALELAIGTAGSEALRPGGGAAGGPVLDMTTGTVVGVLGTALEAPHRSTGFAVSLRGWRALRPLADLLARNAATVPAYGTGLNLAGVLELTATTVGSDGPRPPAGSTVSAAAAEPVEREACAREFADFTDGPATVLGLVGAPGSGRTTALAALAARRARGPEPTPTLWLRGADLLADDASVADAARRSLERAGRIVAASTGTAPSSASSAPADPFGAVVDPFVRVAGRPGAGRRYDGALGDIRPERLARVAAQEGRPLLLLLDGPEEMPPTLAHRLAEWTDGTVAWLRAHGARLVVACRDEYWEQAGVRFPPETLHGSGPESGGRPLPPCVRLGELTEDEARRARRRYGIPDGALAGADARHPLTLRLLSEVRAAPAERGAGRHGGDGAPAGTSGADGPAGASGGASAGADTGAYGRGGVGGGAGVPGRARVPDRDEVLGAYLDLVCLRIAVRLAAVNGMRGTAVRRLAAQVSGQVHEAARRCLGPGQGELDRAAFEALFPWGPVPGQRLGGTTGWASAVLTEGLLVPAGEGYRFAHEELADWIQGAHLDLDAALHALVHRGWTAQAEARRGRGTMPSEARVRREARRATRNLPVPRHRIGPVVHALLLLGRQQRPAELSARLEELLDALDALLPPGRTAPDDPTWWATHLLADVLLRVPDATPYTRVLRFLAERIGAWRIQGRGVPAEFGPGFWEALPLPEPERFDLLRHLVVADPPTGEGPRYLDAVSRLLAADPVGVPPQLTRWFHDDTPLVATPDATVATAAQALLHTHRRSALDELTEALADSAHRRADELLAVLAEEEPSAVCRAVDRWAHDERPARRGAALVYALRTAPHTRTDADRALLRHAALSLLARPADPTLHGGALALLVRDPVTRARHLPQALERFAAGDSQLPADALLAALPSHPDLVLDAFRTRLRTPGADGGALRTLAEITTPALARRVSGLVREIVELRPETAGHAAAYVERRLQQGPGTRAALFPLIGGLIVDGPVQVRAALAPVFAEPGTAACGPLRREFLDLLTATERDPSVLDTLLRAVAASRVPTGRATAADAADTRELVHRVGLLLVRTPEGSTRFDWALVDLARHVPGFAELAAGWLGGTPQEWAATVGPSTRRMIENLAGRPGVRVPA</sequence>
<accession>A0ABW1BJI0</accession>
<dbReference type="SUPFAM" id="SSF50494">
    <property type="entry name" value="Trypsin-like serine proteases"/>
    <property type="match status" value="1"/>
</dbReference>
<dbReference type="Pfam" id="PF13365">
    <property type="entry name" value="Trypsin_2"/>
    <property type="match status" value="1"/>
</dbReference>
<name>A0ABW1BJI0_9ACTN</name>
<proteinExistence type="predicted"/>
<organism evidence="2 3">
    <name type="scientific">Streptomyces heilongjiangensis</name>
    <dbReference type="NCBI Taxonomy" id="945052"/>
    <lineage>
        <taxon>Bacteria</taxon>
        <taxon>Bacillati</taxon>
        <taxon>Actinomycetota</taxon>
        <taxon>Actinomycetes</taxon>
        <taxon>Kitasatosporales</taxon>
        <taxon>Streptomycetaceae</taxon>
        <taxon>Streptomyces</taxon>
    </lineage>
</organism>
<dbReference type="EMBL" id="JBHSNZ010000043">
    <property type="protein sequence ID" value="MFC5812828.1"/>
    <property type="molecule type" value="Genomic_DNA"/>
</dbReference>
<dbReference type="Gene3D" id="2.40.10.120">
    <property type="match status" value="1"/>
</dbReference>
<dbReference type="RefSeq" id="WP_272172557.1">
    <property type="nucleotide sequence ID" value="NZ_JAQOSL010000057.1"/>
</dbReference>
<dbReference type="PANTHER" id="PTHR43019:SF23">
    <property type="entry name" value="PROTEASE DO-LIKE 5, CHLOROPLASTIC"/>
    <property type="match status" value="1"/>
</dbReference>
<dbReference type="InterPro" id="IPR027417">
    <property type="entry name" value="P-loop_NTPase"/>
</dbReference>
<dbReference type="SUPFAM" id="SSF52540">
    <property type="entry name" value="P-loop containing nucleoside triphosphate hydrolases"/>
    <property type="match status" value="1"/>
</dbReference>
<reference evidence="3" key="1">
    <citation type="journal article" date="2019" name="Int. J. Syst. Evol. Microbiol.">
        <title>The Global Catalogue of Microorganisms (GCM) 10K type strain sequencing project: providing services to taxonomists for standard genome sequencing and annotation.</title>
        <authorList>
            <consortium name="The Broad Institute Genomics Platform"/>
            <consortium name="The Broad Institute Genome Sequencing Center for Infectious Disease"/>
            <person name="Wu L."/>
            <person name="Ma J."/>
        </authorList>
    </citation>
    <scope>NUCLEOTIDE SEQUENCE [LARGE SCALE GENOMIC DNA]</scope>
    <source>
        <strain evidence="3">JCM 9918</strain>
    </source>
</reference>
<keyword evidence="3" id="KW-1185">Reference proteome</keyword>
<evidence type="ECO:0000313" key="2">
    <source>
        <dbReference type="EMBL" id="MFC5812828.1"/>
    </source>
</evidence>
<dbReference type="PANTHER" id="PTHR43019">
    <property type="entry name" value="SERINE ENDOPROTEASE DEGS"/>
    <property type="match status" value="1"/>
</dbReference>
<evidence type="ECO:0000256" key="1">
    <source>
        <dbReference type="SAM" id="MobiDB-lite"/>
    </source>
</evidence>